<name>A0AB39KQH0_9CAUL</name>
<sequence>MNRRNLLLAAAALVAAPALPALAAPIRTRWTVSTSEGLDALCFLGPLSGKPFYARYYEPELAQIQPRMPKAAIDAMASLQAEADKANHLLGPGLCTLMSGGRTDTLDEVIASLDTAETAVLPSYRASDYWDQESWTDFIARRPRIRQVLTGLQAAGFVDLRRRALTPTAQTRLPALRDKLGGYDVIAEQERLLGRPLDPSLEVILLWFNKPHGIRIQGQRFITGITWSDEIVLRNAAHEVLHPPFPMDGPTAKTVMAILEKDPLLTRIIAEHDPAFGYNSLEGLLNEDTVEALDQIIGERLGIALEPHLRWEKADDGMHVLAAGLYGLMKADGYDRTGGNLETWMTAAARSGRLSPASLHSTAAAVLQRPADRLWPLKAV</sequence>
<reference evidence="2" key="1">
    <citation type="submission" date="2024-06" db="EMBL/GenBank/DDBJ databases">
        <title>Caulobacter inopinatus, sp. nov.</title>
        <authorList>
            <person name="Donachie S.P."/>
        </authorList>
    </citation>
    <scope>NUCLEOTIDE SEQUENCE</scope>
    <source>
        <strain evidence="2">73W</strain>
    </source>
</reference>
<dbReference type="AlphaFoldDB" id="A0AB39KQH0"/>
<dbReference type="RefSeq" id="WP_369058736.1">
    <property type="nucleotide sequence ID" value="NZ_CP158375.1"/>
</dbReference>
<gene>
    <name evidence="2" type="ORF">ABOZ73_13930</name>
</gene>
<feature type="chain" id="PRO_5044322497" evidence="1">
    <location>
        <begin position="24"/>
        <end position="380"/>
    </location>
</feature>
<evidence type="ECO:0000313" key="2">
    <source>
        <dbReference type="EMBL" id="XDO95887.1"/>
    </source>
</evidence>
<feature type="signal peptide" evidence="1">
    <location>
        <begin position="1"/>
        <end position="23"/>
    </location>
</feature>
<protein>
    <submittedName>
        <fullName evidence="2">Uncharacterized protein</fullName>
    </submittedName>
</protein>
<evidence type="ECO:0000256" key="1">
    <source>
        <dbReference type="SAM" id="SignalP"/>
    </source>
</evidence>
<proteinExistence type="predicted"/>
<accession>A0AB39KQH0</accession>
<dbReference type="EMBL" id="CP158375">
    <property type="protein sequence ID" value="XDO95887.1"/>
    <property type="molecule type" value="Genomic_DNA"/>
</dbReference>
<organism evidence="2">
    <name type="scientific">Caulobacter sp. 73W</name>
    <dbReference type="NCBI Taxonomy" id="3161137"/>
    <lineage>
        <taxon>Bacteria</taxon>
        <taxon>Pseudomonadati</taxon>
        <taxon>Pseudomonadota</taxon>
        <taxon>Alphaproteobacteria</taxon>
        <taxon>Caulobacterales</taxon>
        <taxon>Caulobacteraceae</taxon>
        <taxon>Caulobacter</taxon>
    </lineage>
</organism>
<keyword evidence="1" id="KW-0732">Signal</keyword>